<evidence type="ECO:0000313" key="6">
    <source>
        <dbReference type="EMBL" id="KAK0068585.1"/>
    </source>
</evidence>
<dbReference type="GO" id="GO:0005689">
    <property type="term" value="C:U12-type spliceosomal complex"/>
    <property type="evidence" value="ECO:0007669"/>
    <property type="project" value="TreeGrafter"/>
</dbReference>
<keyword evidence="7" id="KW-1185">Reference proteome</keyword>
<accession>A0AAD8FLD1</accession>
<dbReference type="InterPro" id="IPR036855">
    <property type="entry name" value="Znf_CCCH_sf"/>
</dbReference>
<name>A0AAD8FLD1_BIOPF</name>
<reference evidence="6" key="2">
    <citation type="submission" date="2023-04" db="EMBL/GenBank/DDBJ databases">
        <authorList>
            <person name="Bu L."/>
            <person name="Lu L."/>
            <person name="Laidemitt M.R."/>
            <person name="Zhang S.M."/>
            <person name="Mutuku M."/>
            <person name="Mkoji G."/>
            <person name="Steinauer M."/>
            <person name="Loker E.S."/>
        </authorList>
    </citation>
    <scope>NUCLEOTIDE SEQUENCE</scope>
    <source>
        <strain evidence="6">KasaAsao</strain>
        <tissue evidence="6">Whole Snail</tissue>
    </source>
</reference>
<dbReference type="InterPro" id="IPR036236">
    <property type="entry name" value="Znf_C2H2_sf"/>
</dbReference>
<dbReference type="Gene3D" id="3.30.160.60">
    <property type="entry name" value="Classic Zinc Finger"/>
    <property type="match status" value="1"/>
</dbReference>
<dbReference type="Pfam" id="PF06220">
    <property type="entry name" value="zf-U1"/>
    <property type="match status" value="1"/>
</dbReference>
<sequence>MGKRYYCDYCDKSFADNPTSRKVHLTGNAHLSTRKAHYDAFRDEKEILEDDRKKKPCRAFLSTGNCKFCDRCQFSHLTNEDRFHLSEVIRQKEEAAKVRLTQSDSYGENVQDKLKDWLDQRNKKVKLEFPDGTSSPDTVRAIKVPEYKLAECLTVFANLPPSLLPPTKSAILNTCSKRYGPISFMDQ</sequence>
<organism evidence="6 7">
    <name type="scientific">Biomphalaria pfeifferi</name>
    <name type="common">Bloodfluke planorb</name>
    <name type="synonym">Freshwater snail</name>
    <dbReference type="NCBI Taxonomy" id="112525"/>
    <lineage>
        <taxon>Eukaryota</taxon>
        <taxon>Metazoa</taxon>
        <taxon>Spiralia</taxon>
        <taxon>Lophotrochozoa</taxon>
        <taxon>Mollusca</taxon>
        <taxon>Gastropoda</taxon>
        <taxon>Heterobranchia</taxon>
        <taxon>Euthyneura</taxon>
        <taxon>Panpulmonata</taxon>
        <taxon>Hygrophila</taxon>
        <taxon>Lymnaeoidea</taxon>
        <taxon>Planorbidae</taxon>
        <taxon>Biomphalaria</taxon>
    </lineage>
</organism>
<feature type="domain" description="C3H1-type" evidence="5">
    <location>
        <begin position="51"/>
        <end position="79"/>
    </location>
</feature>
<evidence type="ECO:0000313" key="7">
    <source>
        <dbReference type="Proteomes" id="UP001233172"/>
    </source>
</evidence>
<dbReference type="GO" id="GO:0008270">
    <property type="term" value="F:zinc ion binding"/>
    <property type="evidence" value="ECO:0007669"/>
    <property type="project" value="UniProtKB-KW"/>
</dbReference>
<dbReference type="Gene3D" id="4.10.1000.10">
    <property type="entry name" value="Zinc finger, CCCH-type"/>
    <property type="match status" value="1"/>
</dbReference>
<proteinExistence type="predicted"/>
<evidence type="ECO:0000256" key="1">
    <source>
        <dbReference type="ARBA" id="ARBA00022723"/>
    </source>
</evidence>
<evidence type="ECO:0000259" key="5">
    <source>
        <dbReference type="PROSITE" id="PS50103"/>
    </source>
</evidence>
<keyword evidence="3 4" id="KW-0862">Zinc</keyword>
<dbReference type="PANTHER" id="PTHR16465:SF0">
    <property type="entry name" value="ZINC FINGER MATRIN-TYPE PROTEIN 5"/>
    <property type="match status" value="1"/>
</dbReference>
<dbReference type="AlphaFoldDB" id="A0AAD8FLD1"/>
<evidence type="ECO:0000256" key="2">
    <source>
        <dbReference type="ARBA" id="ARBA00022771"/>
    </source>
</evidence>
<dbReference type="Proteomes" id="UP001233172">
    <property type="component" value="Unassembled WGS sequence"/>
</dbReference>
<dbReference type="PROSITE" id="PS50103">
    <property type="entry name" value="ZF_C3H1"/>
    <property type="match status" value="1"/>
</dbReference>
<dbReference type="SUPFAM" id="SSF57667">
    <property type="entry name" value="beta-beta-alpha zinc fingers"/>
    <property type="match status" value="1"/>
</dbReference>
<keyword evidence="1 4" id="KW-0479">Metal-binding</keyword>
<protein>
    <submittedName>
        <fullName evidence="6">Zinc finger matrin-type protein 5</fullName>
    </submittedName>
</protein>
<evidence type="ECO:0000256" key="3">
    <source>
        <dbReference type="ARBA" id="ARBA00022833"/>
    </source>
</evidence>
<keyword evidence="2 4" id="KW-0863">Zinc-finger</keyword>
<evidence type="ECO:0000256" key="4">
    <source>
        <dbReference type="PROSITE-ProRule" id="PRU00723"/>
    </source>
</evidence>
<dbReference type="SUPFAM" id="SSF90229">
    <property type="entry name" value="CCCH zinc finger"/>
    <property type="match status" value="1"/>
</dbReference>
<dbReference type="EMBL" id="JASAOG010000005">
    <property type="protein sequence ID" value="KAK0068585.1"/>
    <property type="molecule type" value="Genomic_DNA"/>
</dbReference>
<dbReference type="PANTHER" id="PTHR16465">
    <property type="entry name" value="NUCLEASE-RELATED"/>
    <property type="match status" value="1"/>
</dbReference>
<gene>
    <name evidence="6" type="ORF">Bpfe_002520</name>
</gene>
<dbReference type="Pfam" id="PF00642">
    <property type="entry name" value="zf-CCCH"/>
    <property type="match status" value="1"/>
</dbReference>
<dbReference type="InterPro" id="IPR013085">
    <property type="entry name" value="U1-CZ_Znf_C2H2"/>
</dbReference>
<feature type="zinc finger region" description="C3H1-type" evidence="4">
    <location>
        <begin position="51"/>
        <end position="79"/>
    </location>
</feature>
<dbReference type="InterPro" id="IPR000571">
    <property type="entry name" value="Znf_CCCH"/>
</dbReference>
<comment type="caution">
    <text evidence="6">The sequence shown here is derived from an EMBL/GenBank/DDBJ whole genome shotgun (WGS) entry which is preliminary data.</text>
</comment>
<reference evidence="6" key="1">
    <citation type="journal article" date="2023" name="PLoS Negl. Trop. Dis.">
        <title>A genome sequence for Biomphalaria pfeifferi, the major vector snail for the human-infecting parasite Schistosoma mansoni.</title>
        <authorList>
            <person name="Bu L."/>
            <person name="Lu L."/>
            <person name="Laidemitt M.R."/>
            <person name="Zhang S.M."/>
            <person name="Mutuku M."/>
            <person name="Mkoji G."/>
            <person name="Steinauer M."/>
            <person name="Loker E.S."/>
        </authorList>
    </citation>
    <scope>NUCLEOTIDE SEQUENCE</scope>
    <source>
        <strain evidence="6">KasaAsao</strain>
    </source>
</reference>